<reference evidence="2" key="1">
    <citation type="journal article" date="2020" name="Stud. Mycol.">
        <title>101 Dothideomycetes genomes: a test case for predicting lifestyles and emergence of pathogens.</title>
        <authorList>
            <person name="Haridas S."/>
            <person name="Albert R."/>
            <person name="Binder M."/>
            <person name="Bloem J."/>
            <person name="Labutti K."/>
            <person name="Salamov A."/>
            <person name="Andreopoulos B."/>
            <person name="Baker S."/>
            <person name="Barry K."/>
            <person name="Bills G."/>
            <person name="Bluhm B."/>
            <person name="Cannon C."/>
            <person name="Castanera R."/>
            <person name="Culley D."/>
            <person name="Daum C."/>
            <person name="Ezra D."/>
            <person name="Gonzalez J."/>
            <person name="Henrissat B."/>
            <person name="Kuo A."/>
            <person name="Liang C."/>
            <person name="Lipzen A."/>
            <person name="Lutzoni F."/>
            <person name="Magnuson J."/>
            <person name="Mondo S."/>
            <person name="Nolan M."/>
            <person name="Ohm R."/>
            <person name="Pangilinan J."/>
            <person name="Park H.-J."/>
            <person name="Ramirez L."/>
            <person name="Alfaro M."/>
            <person name="Sun H."/>
            <person name="Tritt A."/>
            <person name="Yoshinaga Y."/>
            <person name="Zwiers L.-H."/>
            <person name="Turgeon B."/>
            <person name="Goodwin S."/>
            <person name="Spatafora J."/>
            <person name="Crous P."/>
            <person name="Grigoriev I."/>
        </authorList>
    </citation>
    <scope>NUCLEOTIDE SEQUENCE</scope>
    <source>
        <strain evidence="2">CBS 121410</strain>
    </source>
</reference>
<dbReference type="GO" id="GO:0051118">
    <property type="term" value="F:glucan endo-1,3-alpha-glucosidase activity"/>
    <property type="evidence" value="ECO:0007669"/>
    <property type="project" value="InterPro"/>
</dbReference>
<dbReference type="OrthoDB" id="3257981at2759"/>
<dbReference type="CDD" id="cd11577">
    <property type="entry name" value="GH71"/>
    <property type="match status" value="1"/>
</dbReference>
<accession>A0A9P4LY86</accession>
<feature type="signal peptide" evidence="1">
    <location>
        <begin position="1"/>
        <end position="18"/>
    </location>
</feature>
<dbReference type="InterPro" id="IPR005197">
    <property type="entry name" value="Glyco_hydro_71"/>
</dbReference>
<dbReference type="Pfam" id="PF03659">
    <property type="entry name" value="Glyco_hydro_71"/>
    <property type="match status" value="1"/>
</dbReference>
<keyword evidence="2" id="KW-0378">Hydrolase</keyword>
<organism evidence="2 3">
    <name type="scientific">Saccharata proteae CBS 121410</name>
    <dbReference type="NCBI Taxonomy" id="1314787"/>
    <lineage>
        <taxon>Eukaryota</taxon>
        <taxon>Fungi</taxon>
        <taxon>Dikarya</taxon>
        <taxon>Ascomycota</taxon>
        <taxon>Pezizomycotina</taxon>
        <taxon>Dothideomycetes</taxon>
        <taxon>Dothideomycetes incertae sedis</taxon>
        <taxon>Botryosphaeriales</taxon>
        <taxon>Saccharataceae</taxon>
        <taxon>Saccharata</taxon>
    </lineage>
</organism>
<dbReference type="EMBL" id="ML978711">
    <property type="protein sequence ID" value="KAF2091346.1"/>
    <property type="molecule type" value="Genomic_DNA"/>
</dbReference>
<keyword evidence="1" id="KW-0732">Signal</keyword>
<name>A0A9P4LY86_9PEZI</name>
<comment type="caution">
    <text evidence="2">The sequence shown here is derived from an EMBL/GenBank/DDBJ whole genome shotgun (WGS) entry which is preliminary data.</text>
</comment>
<dbReference type="Gene3D" id="3.20.20.80">
    <property type="entry name" value="Glycosidases"/>
    <property type="match status" value="1"/>
</dbReference>
<protein>
    <submittedName>
        <fullName evidence="2">Glycoside hydrolase family 71 protein</fullName>
    </submittedName>
</protein>
<evidence type="ECO:0000313" key="2">
    <source>
        <dbReference type="EMBL" id="KAF2091346.1"/>
    </source>
</evidence>
<feature type="chain" id="PRO_5040480355" evidence="1">
    <location>
        <begin position="19"/>
        <end position="450"/>
    </location>
</feature>
<keyword evidence="3" id="KW-1185">Reference proteome</keyword>
<proteinExistence type="predicted"/>
<dbReference type="Proteomes" id="UP000799776">
    <property type="component" value="Unassembled WGS sequence"/>
</dbReference>
<evidence type="ECO:0000313" key="3">
    <source>
        <dbReference type="Proteomes" id="UP000799776"/>
    </source>
</evidence>
<dbReference type="AlphaFoldDB" id="A0A9P4LY86"/>
<sequence length="450" mass="49232">MWSLSSILLGGLTLGSWSRHHGAHAKAVFVHYMCGTMNSMDRATTDITDGANLGIDAFAINVQNTTAEYAVNTIEWMFEAAKTNGNIKLFFSMDFAFSETIDNFMDLIQKYYDHDAYYKYNDLPFVSTFDGGTQTFGQSTSNAGWQNEFKDVMKDDGYPVFFAPDFDDYDGLGSEYDAAFFENYPVVDGILAWDYAWPHVDTGFVNVSSDKDQTALTNAHNVSKPYIMPVSTLQFKHLDTSDNWYRRGELGLPIRMSQVLSLAPDFIEIITWNDAGESHYIGNIWSEANAEDVNAYSEGWDHTAWQNIIGPFITAYKNSETDVSSIVPGLGDYSGVMWYHTLLNTATCASDSLGPPDNEDGAQNAINFAVLLPAGATGYTIEAWSAGSLLQSFDAVAGMNAHSVPGVVAGALSVKLVKGGETVATAASDVDVAADTDGVCNFNYRVVGMY</sequence>
<gene>
    <name evidence="2" type="ORF">K490DRAFT_52571</name>
</gene>
<evidence type="ECO:0000256" key="1">
    <source>
        <dbReference type="SAM" id="SignalP"/>
    </source>
</evidence>